<evidence type="ECO:0000256" key="5">
    <source>
        <dbReference type="ARBA" id="ARBA00022691"/>
    </source>
</evidence>
<dbReference type="InterPro" id="IPR012327">
    <property type="entry name" value="MeTrfase_D12"/>
</dbReference>
<keyword evidence="4" id="KW-0808">Transferase</keyword>
<evidence type="ECO:0000256" key="3">
    <source>
        <dbReference type="ARBA" id="ARBA00022603"/>
    </source>
</evidence>
<gene>
    <name evidence="7" type="ORF">GCM10023168_36230</name>
</gene>
<accession>A0ABP8KRC4</accession>
<reference evidence="8" key="1">
    <citation type="journal article" date="2019" name="Int. J. Syst. Evol. Microbiol.">
        <title>The Global Catalogue of Microorganisms (GCM) 10K type strain sequencing project: providing services to taxonomists for standard genome sequencing and annotation.</title>
        <authorList>
            <consortium name="The Broad Institute Genomics Platform"/>
            <consortium name="The Broad Institute Genome Sequencing Center for Infectious Disease"/>
            <person name="Wu L."/>
            <person name="Ma J."/>
        </authorList>
    </citation>
    <scope>NUCLEOTIDE SEQUENCE [LARGE SCALE GENOMIC DNA]</scope>
    <source>
        <strain evidence="8">JCM 17809</strain>
    </source>
</reference>
<dbReference type="Gene3D" id="1.10.1020.10">
    <property type="entry name" value="Adenine-specific Methyltransferase, Domain 2"/>
    <property type="match status" value="1"/>
</dbReference>
<dbReference type="GO" id="GO:0032259">
    <property type="term" value="P:methylation"/>
    <property type="evidence" value="ECO:0007669"/>
    <property type="project" value="UniProtKB-KW"/>
</dbReference>
<evidence type="ECO:0000256" key="2">
    <source>
        <dbReference type="ARBA" id="ARBA00011900"/>
    </source>
</evidence>
<dbReference type="Proteomes" id="UP001500945">
    <property type="component" value="Unassembled WGS sequence"/>
</dbReference>
<evidence type="ECO:0000256" key="1">
    <source>
        <dbReference type="ARBA" id="ARBA00006594"/>
    </source>
</evidence>
<comment type="similarity">
    <text evidence="1">Belongs to the N(4)/N(6)-methyltransferase family.</text>
</comment>
<dbReference type="InterPro" id="IPR029063">
    <property type="entry name" value="SAM-dependent_MTases_sf"/>
</dbReference>
<evidence type="ECO:0000313" key="7">
    <source>
        <dbReference type="EMBL" id="GAA4413366.1"/>
    </source>
</evidence>
<organism evidence="7 8">
    <name type="scientific">Fodinibacter luteus</name>
    <dbReference type="NCBI Taxonomy" id="552064"/>
    <lineage>
        <taxon>Bacteria</taxon>
        <taxon>Bacillati</taxon>
        <taxon>Actinomycetota</taxon>
        <taxon>Actinomycetes</taxon>
        <taxon>Micrococcales</taxon>
        <taxon>Intrasporangiaceae</taxon>
        <taxon>Fodinibacter (ex Wang et al. 2009)</taxon>
    </lineage>
</organism>
<keyword evidence="8" id="KW-1185">Reference proteome</keyword>
<dbReference type="PRINTS" id="PR00505">
    <property type="entry name" value="D12N6MTFRASE"/>
</dbReference>
<keyword evidence="5" id="KW-0949">S-adenosyl-L-methionine</keyword>
<comment type="caution">
    <text evidence="7">The sequence shown here is derived from an EMBL/GenBank/DDBJ whole genome shotgun (WGS) entry which is preliminary data.</text>
</comment>
<dbReference type="SUPFAM" id="SSF53335">
    <property type="entry name" value="S-adenosyl-L-methionine-dependent methyltransferases"/>
    <property type="match status" value="1"/>
</dbReference>
<evidence type="ECO:0000256" key="4">
    <source>
        <dbReference type="ARBA" id="ARBA00022679"/>
    </source>
</evidence>
<dbReference type="EMBL" id="BAABGM010000026">
    <property type="protein sequence ID" value="GAA4413366.1"/>
    <property type="molecule type" value="Genomic_DNA"/>
</dbReference>
<evidence type="ECO:0000256" key="6">
    <source>
        <dbReference type="ARBA" id="ARBA00047942"/>
    </source>
</evidence>
<dbReference type="Pfam" id="PF02086">
    <property type="entry name" value="MethyltransfD12"/>
    <property type="match status" value="1"/>
</dbReference>
<dbReference type="EC" id="2.1.1.72" evidence="2"/>
<comment type="catalytic activity">
    <reaction evidence="6">
        <text>a 2'-deoxyadenosine in DNA + S-adenosyl-L-methionine = an N(6)-methyl-2'-deoxyadenosine in DNA + S-adenosyl-L-homocysteine + H(+)</text>
        <dbReference type="Rhea" id="RHEA:15197"/>
        <dbReference type="Rhea" id="RHEA-COMP:12418"/>
        <dbReference type="Rhea" id="RHEA-COMP:12419"/>
        <dbReference type="ChEBI" id="CHEBI:15378"/>
        <dbReference type="ChEBI" id="CHEBI:57856"/>
        <dbReference type="ChEBI" id="CHEBI:59789"/>
        <dbReference type="ChEBI" id="CHEBI:90615"/>
        <dbReference type="ChEBI" id="CHEBI:90616"/>
        <dbReference type="EC" id="2.1.1.72"/>
    </reaction>
</comment>
<dbReference type="Gene3D" id="3.40.50.150">
    <property type="entry name" value="Vaccinia Virus protein VP39"/>
    <property type="match status" value="1"/>
</dbReference>
<keyword evidence="3 7" id="KW-0489">Methyltransferase</keyword>
<name>A0ABP8KRC4_9MICO</name>
<proteinExistence type="inferred from homology"/>
<sequence>MAPVIKYLGSKRALVPVLADMAVATGATEAVDLFTGTTRVAQELKRRGLRVTATDVATYAGVLADCYIATDAEQVDLDELDAELERLNALPGRPGYFTETFCLRSRYFQPRNGARVDAIRDELASAHEGSALFPVLLTSLMLAADRVDSTTGLQMAYLKQWAPRAHRDLELRRPDLIAGPGATVVGDALRTVDTLPRTELMYLDPPYNQHRYFTNYHIWETLVRWDAPEHYGVACKRVDSRDDATKSVFNSKRSMPAALDGLIARARAEVLVVSYNDESWISPDRMLRSLRDAGHEAVRVVAFDSTRYVGARIGIHSPSGEKVGTVSHLRNTEHVFVAGPTDKVEAAVSAAQGHGARTPPFG</sequence>
<evidence type="ECO:0000313" key="8">
    <source>
        <dbReference type="Proteomes" id="UP001500945"/>
    </source>
</evidence>
<dbReference type="InterPro" id="IPR023095">
    <property type="entry name" value="Ade_MeTrfase_dom_2"/>
</dbReference>
<protein>
    <recommendedName>
        <fullName evidence="2">site-specific DNA-methyltransferase (adenine-specific)</fullName>
        <ecNumber evidence="2">2.1.1.72</ecNumber>
    </recommendedName>
</protein>
<dbReference type="GO" id="GO:0008168">
    <property type="term" value="F:methyltransferase activity"/>
    <property type="evidence" value="ECO:0007669"/>
    <property type="project" value="UniProtKB-KW"/>
</dbReference>